<feature type="non-terminal residue" evidence="1">
    <location>
        <position position="1"/>
    </location>
</feature>
<dbReference type="Proteomes" id="UP001628156">
    <property type="component" value="Unassembled WGS sequence"/>
</dbReference>
<dbReference type="EMBL" id="BAAFRS010000303">
    <property type="protein sequence ID" value="GAB1226713.1"/>
    <property type="molecule type" value="Genomic_DNA"/>
</dbReference>
<name>A0ABQ0DVB7_9EUKA</name>
<protein>
    <recommendedName>
        <fullName evidence="3">WD domain, G-beta repeat-containing protein</fullName>
    </recommendedName>
</protein>
<reference evidence="1 2" key="1">
    <citation type="journal article" date="2019" name="PLoS Negl. Trop. Dis.">
        <title>Whole genome sequencing of Entamoeba nuttalli reveals mammalian host-related molecular signatures and a novel octapeptide-repeat surface protein.</title>
        <authorList>
            <person name="Tanaka M."/>
            <person name="Makiuchi T."/>
            <person name="Komiyama T."/>
            <person name="Shiina T."/>
            <person name="Osaki K."/>
            <person name="Tachibana H."/>
        </authorList>
    </citation>
    <scope>NUCLEOTIDE SEQUENCE [LARGE SCALE GENOMIC DNA]</scope>
    <source>
        <strain evidence="1 2">P19-061405</strain>
    </source>
</reference>
<keyword evidence="2" id="KW-1185">Reference proteome</keyword>
<evidence type="ECO:0000313" key="1">
    <source>
        <dbReference type="EMBL" id="GAB1226713.1"/>
    </source>
</evidence>
<organism evidence="1 2">
    <name type="scientific">Entamoeba nuttalli</name>
    <dbReference type="NCBI Taxonomy" id="412467"/>
    <lineage>
        <taxon>Eukaryota</taxon>
        <taxon>Amoebozoa</taxon>
        <taxon>Evosea</taxon>
        <taxon>Archamoebae</taxon>
        <taxon>Mastigamoebida</taxon>
        <taxon>Entamoebidae</taxon>
        <taxon>Entamoeba</taxon>
    </lineage>
</organism>
<gene>
    <name evidence="1" type="ORF">ENUP19_0303G0017</name>
</gene>
<accession>A0ABQ0DVB7</accession>
<proteinExistence type="predicted"/>
<evidence type="ECO:0008006" key="3">
    <source>
        <dbReference type="Google" id="ProtNLM"/>
    </source>
</evidence>
<comment type="caution">
    <text evidence="1">The sequence shown here is derived from an EMBL/GenBank/DDBJ whole genome shotgun (WGS) entry which is preliminary data.</text>
</comment>
<evidence type="ECO:0000313" key="2">
    <source>
        <dbReference type="Proteomes" id="UP001628156"/>
    </source>
</evidence>
<sequence>NLDTLEFKVNINNEIIEITKKQSPKLLQSISSTISYLSNKILFIGSLNGDNLIMNLNGKILEKWSNFGSLMDARQISNREDYLVVGNGGGKGSIGLMIKGSELKNLGLVRINDIKSVESIEYEERNMLLLGLKKKVIYGKYTKSQTHKN</sequence>